<evidence type="ECO:0000256" key="2">
    <source>
        <dbReference type="ARBA" id="ARBA00022741"/>
    </source>
</evidence>
<dbReference type="Proteomes" id="UP001183388">
    <property type="component" value="Unassembled WGS sequence"/>
</dbReference>
<keyword evidence="3" id="KW-0418">Kinase</keyword>
<keyword evidence="7" id="KW-1185">Reference proteome</keyword>
<protein>
    <submittedName>
        <fullName evidence="6">1,4-alpha-glucan branching protein</fullName>
    </submittedName>
</protein>
<accession>A0ABU2LD69</accession>
<proteinExistence type="predicted"/>
<comment type="caution">
    <text evidence="6">The sequence shown here is derived from an EMBL/GenBank/DDBJ whole genome shotgun (WGS) entry which is preliminary data.</text>
</comment>
<keyword evidence="4" id="KW-0067">ATP-binding</keyword>
<evidence type="ECO:0000313" key="7">
    <source>
        <dbReference type="Proteomes" id="UP001183388"/>
    </source>
</evidence>
<dbReference type="RefSeq" id="WP_311632490.1">
    <property type="nucleotide sequence ID" value="NZ_JAVREN010000039.1"/>
</dbReference>
<evidence type="ECO:0000313" key="6">
    <source>
        <dbReference type="EMBL" id="MDT0309529.1"/>
    </source>
</evidence>
<dbReference type="EMBL" id="JAVREN010000039">
    <property type="protein sequence ID" value="MDT0309529.1"/>
    <property type="molecule type" value="Genomic_DNA"/>
</dbReference>
<dbReference type="Pfam" id="PF18085">
    <property type="entry name" value="Mak_N_cap"/>
    <property type="match status" value="1"/>
</dbReference>
<reference evidence="7" key="1">
    <citation type="submission" date="2023-07" db="EMBL/GenBank/DDBJ databases">
        <title>30 novel species of actinomycetes from the DSMZ collection.</title>
        <authorList>
            <person name="Nouioui I."/>
        </authorList>
    </citation>
    <scope>NUCLEOTIDE SEQUENCE [LARGE SCALE GENOMIC DNA]</scope>
    <source>
        <strain evidence="7">DSM 44917</strain>
    </source>
</reference>
<keyword evidence="1" id="KW-0808">Transferase</keyword>
<sequence>MAVIHRTTLTPTKLELLAPWLPERPWYRGAGRSPEPSELARGGGFRLDDPEGEVGIEFLVVTDASGGRTASYHVPLTYRGAPLEEAGAGLIGTAEHGVLGRRWVYDGVHDPVLADRLLALLRGRAEPQAQSLSDTPDPSVLVRAAAVPGGAAGPATVTDGPESTALVLPTAAEAGPGPRVAVEVARVLDPGPDPAGTLGHVTGNWRLPDGGERSGVLALLRDAPR</sequence>
<dbReference type="InterPro" id="IPR040999">
    <property type="entry name" value="Mak_N_cap"/>
</dbReference>
<feature type="domain" description="Maltokinase N-terminal cap" evidence="5">
    <location>
        <begin position="20"/>
        <end position="110"/>
    </location>
</feature>
<organism evidence="6 7">
    <name type="scientific">Streptomyces boetiae</name>
    <dbReference type="NCBI Taxonomy" id="3075541"/>
    <lineage>
        <taxon>Bacteria</taxon>
        <taxon>Bacillati</taxon>
        <taxon>Actinomycetota</taxon>
        <taxon>Actinomycetes</taxon>
        <taxon>Kitasatosporales</taxon>
        <taxon>Streptomycetaceae</taxon>
        <taxon>Streptomyces</taxon>
    </lineage>
</organism>
<evidence type="ECO:0000256" key="1">
    <source>
        <dbReference type="ARBA" id="ARBA00022679"/>
    </source>
</evidence>
<evidence type="ECO:0000259" key="5">
    <source>
        <dbReference type="Pfam" id="PF18085"/>
    </source>
</evidence>
<keyword evidence="2" id="KW-0547">Nucleotide-binding</keyword>
<evidence type="ECO:0000256" key="4">
    <source>
        <dbReference type="ARBA" id="ARBA00022840"/>
    </source>
</evidence>
<evidence type="ECO:0000256" key="3">
    <source>
        <dbReference type="ARBA" id="ARBA00022777"/>
    </source>
</evidence>
<name>A0ABU2LD69_9ACTN</name>
<gene>
    <name evidence="6" type="ORF">RM780_21585</name>
</gene>